<dbReference type="InterPro" id="IPR024078">
    <property type="entry name" value="LmbE-like_dom_sf"/>
</dbReference>
<dbReference type="PANTHER" id="PTHR12993:SF28">
    <property type="entry name" value="LMBE FAMILY PROTEIN"/>
    <property type="match status" value="1"/>
</dbReference>
<dbReference type="Pfam" id="PF02585">
    <property type="entry name" value="PIG-L"/>
    <property type="match status" value="1"/>
</dbReference>
<name>A0A7X8TI00_9MICC</name>
<reference evidence="2 3" key="1">
    <citation type="submission" date="2020-04" db="EMBL/GenBank/DDBJ databases">
        <title>Nesterenkonia sp. nov., isolated from marine sediment.</title>
        <authorList>
            <person name="Zhang G."/>
        </authorList>
    </citation>
    <scope>NUCLEOTIDE SEQUENCE [LARGE SCALE GENOMIC DNA]</scope>
    <source>
        <strain evidence="2 3">MY13</strain>
    </source>
</reference>
<sequence length="241" mass="26481">MTTLPLYDDTGISRVLCVVAHPDDMEYGASAAVARWTAAGVEVAYLLLTAGEAGMRNRQPSEVAALRTEEQRAACAEVGVENLTVLDLPDGMLEPDLETRRQIARQIRIFRPDVVLTQPWELKVGWGLNHADHRATGLATVDAIRDADNPWVFRDLLDKEGLEPWGTSTLIVPNTEPNYLIDVSGEPLEQAIRSLEAHEAYLAELDHPEPRPMLEGMTSEGAALSDDPNVTHALAVHVYPM</sequence>
<comment type="caution">
    <text evidence="2">The sequence shown here is derived from an EMBL/GenBank/DDBJ whole genome shotgun (WGS) entry which is preliminary data.</text>
</comment>
<dbReference type="PANTHER" id="PTHR12993">
    <property type="entry name" value="N-ACETYLGLUCOSAMINYL-PHOSPHATIDYLINOSITOL DE-N-ACETYLASE-RELATED"/>
    <property type="match status" value="1"/>
</dbReference>
<keyword evidence="1" id="KW-0862">Zinc</keyword>
<proteinExistence type="predicted"/>
<dbReference type="GO" id="GO:0016137">
    <property type="term" value="P:glycoside metabolic process"/>
    <property type="evidence" value="ECO:0007669"/>
    <property type="project" value="UniProtKB-ARBA"/>
</dbReference>
<organism evidence="2 3">
    <name type="scientific">Nesterenkonia sedimenti</name>
    <dbReference type="NCBI Taxonomy" id="1463632"/>
    <lineage>
        <taxon>Bacteria</taxon>
        <taxon>Bacillati</taxon>
        <taxon>Actinomycetota</taxon>
        <taxon>Actinomycetes</taxon>
        <taxon>Micrococcales</taxon>
        <taxon>Micrococcaceae</taxon>
        <taxon>Nesterenkonia</taxon>
    </lineage>
</organism>
<evidence type="ECO:0000313" key="2">
    <source>
        <dbReference type="EMBL" id="NLS08896.1"/>
    </source>
</evidence>
<evidence type="ECO:0000313" key="3">
    <source>
        <dbReference type="Proteomes" id="UP000523139"/>
    </source>
</evidence>
<dbReference type="SUPFAM" id="SSF102588">
    <property type="entry name" value="LmbE-like"/>
    <property type="match status" value="1"/>
</dbReference>
<keyword evidence="3" id="KW-1185">Reference proteome</keyword>
<protein>
    <submittedName>
        <fullName evidence="2">PIG-L family deacetylase</fullName>
    </submittedName>
</protein>
<dbReference type="InterPro" id="IPR003737">
    <property type="entry name" value="GlcNAc_PI_deacetylase-related"/>
</dbReference>
<dbReference type="Gene3D" id="3.40.50.10320">
    <property type="entry name" value="LmbE-like"/>
    <property type="match status" value="1"/>
</dbReference>
<dbReference type="AlphaFoldDB" id="A0A7X8TI00"/>
<dbReference type="EMBL" id="JABAHY010000001">
    <property type="protein sequence ID" value="NLS08896.1"/>
    <property type="molecule type" value="Genomic_DNA"/>
</dbReference>
<dbReference type="GO" id="GO:0016811">
    <property type="term" value="F:hydrolase activity, acting on carbon-nitrogen (but not peptide) bonds, in linear amides"/>
    <property type="evidence" value="ECO:0007669"/>
    <property type="project" value="TreeGrafter"/>
</dbReference>
<evidence type="ECO:0000256" key="1">
    <source>
        <dbReference type="ARBA" id="ARBA00022833"/>
    </source>
</evidence>
<accession>A0A7X8TI00</accession>
<dbReference type="RefSeq" id="WP_168886368.1">
    <property type="nucleotide sequence ID" value="NZ_JABAHY010000001.1"/>
</dbReference>
<gene>
    <name evidence="2" type="ORF">HGQ17_02540</name>
</gene>
<dbReference type="Proteomes" id="UP000523139">
    <property type="component" value="Unassembled WGS sequence"/>
</dbReference>